<feature type="chain" id="PRO_5046335939" description="NACHT domain-containing protein" evidence="3">
    <location>
        <begin position="23"/>
        <end position="899"/>
    </location>
</feature>
<evidence type="ECO:0000256" key="3">
    <source>
        <dbReference type="SAM" id="SignalP"/>
    </source>
</evidence>
<dbReference type="Proteomes" id="UP001500416">
    <property type="component" value="Unassembled WGS sequence"/>
</dbReference>
<keyword evidence="6" id="KW-1185">Reference proteome</keyword>
<keyword evidence="3" id="KW-0732">Signal</keyword>
<dbReference type="InterPro" id="IPR007111">
    <property type="entry name" value="NACHT_NTPase"/>
</dbReference>
<dbReference type="Pfam" id="PF05729">
    <property type="entry name" value="NACHT"/>
    <property type="match status" value="1"/>
</dbReference>
<evidence type="ECO:0000313" key="5">
    <source>
        <dbReference type="EMBL" id="GAA0251473.1"/>
    </source>
</evidence>
<protein>
    <recommendedName>
        <fullName evidence="4">NACHT domain-containing protein</fullName>
    </recommendedName>
</protein>
<keyword evidence="2" id="KW-0472">Membrane</keyword>
<dbReference type="SUPFAM" id="SSF52540">
    <property type="entry name" value="P-loop containing nucleoside triphosphate hydrolases"/>
    <property type="match status" value="1"/>
</dbReference>
<feature type="transmembrane region" description="Helical" evidence="2">
    <location>
        <begin position="566"/>
        <end position="586"/>
    </location>
</feature>
<keyword evidence="2" id="KW-0812">Transmembrane</keyword>
<gene>
    <name evidence="5" type="ORF">GCM10010492_59820</name>
</gene>
<evidence type="ECO:0000259" key="4">
    <source>
        <dbReference type="PROSITE" id="PS50837"/>
    </source>
</evidence>
<comment type="caution">
    <text evidence="5">The sequence shown here is derived from an EMBL/GenBank/DDBJ whole genome shotgun (WGS) entry which is preliminary data.</text>
</comment>
<accession>A0ABN0UI73</accession>
<feature type="region of interest" description="Disordered" evidence="1">
    <location>
        <begin position="761"/>
        <end position="869"/>
    </location>
</feature>
<sequence>MLALWSLTLVAVSAALAVATNAASSSTQPWPWGLRVFQRYPWQGFAVLVAGAMALTLLTLRRGWRAEDEAARAASASPEALNAVAESLAVTFRDEIDDELRTRALGTWIDLPVRVDPAGPTTLDAVVAGLGRGPRRVVLTGAAGSGKSTALLMVARQLLRGRDDRAPVPVLVNLSTWNPAAEGLDEVVRRRLGPPGRRRRGPEPIDVVSTRRVLPVLDGVDELPEALWPAARSALARTLDSPDREFVLACTAAALEAIVPEECLRVGGTRVVALGSVGVEESIAYLATASRGDARRWDPVFDLLRAEPDGVAARALSSPLLLHLASVVYRERGSQPGELVDDAVFPTSGDIERHLLSHYLTSAYGGESVRVHRWLGSIAALLTFRRSTEFVWWNAGLPSPFPDSAPPTPRRPADRGAWRLVLLRLKTSFRLTLIGVAAVVAAHLQMTYQASRQFGPPVELAELARRQDWWAIALFWAATFTVSVIWVRLTVSGSEARSGLRAQLAADLRTGLMRGGYLAVVLGSCAAAAVAVGWPFIADYLRALLPDEELRDVRFPLDVPDTPDRWLLAVAVGAAAAVVAFTAVFWRTAWFRFRVAAVTSAALRRTPLRLVGFLEDAHKRGVLRRNGEVLQFRHRTVQWHLARPLPPRSAREVIAETERALAETDDDGALAALRRLEAVAFYDRSARAAWNRLHGDRRCMAPLPHLLAARRAIAWWEAVIDSGADDATAELSDLYDWLLAIQPPGLIGVYLSARADSFAGRTRTAAAPSRGQKARTSRPRSKRPSTSRRHGTTARSGPARCSSRSRRKTPTRTGPASGTASTTPTWTTSPRPTTPEASPRWCSTATNRRSPSTWPTPSPWPPEPPSTTRCPRCPAVCSRWRCSPCRGRERRRRCSRTPA</sequence>
<feature type="transmembrane region" description="Helical" evidence="2">
    <location>
        <begin position="41"/>
        <end position="60"/>
    </location>
</feature>
<reference evidence="5 6" key="1">
    <citation type="journal article" date="2019" name="Int. J. Syst. Evol. Microbiol.">
        <title>The Global Catalogue of Microorganisms (GCM) 10K type strain sequencing project: providing services to taxonomists for standard genome sequencing and annotation.</title>
        <authorList>
            <consortium name="The Broad Institute Genomics Platform"/>
            <consortium name="The Broad Institute Genome Sequencing Center for Infectious Disease"/>
            <person name="Wu L."/>
            <person name="Ma J."/>
        </authorList>
    </citation>
    <scope>NUCLEOTIDE SEQUENCE [LARGE SCALE GENOMIC DNA]</scope>
    <source>
        <strain evidence="5 6">JCM 3380</strain>
    </source>
</reference>
<name>A0ABN0UI73_9PSEU</name>
<evidence type="ECO:0000256" key="1">
    <source>
        <dbReference type="SAM" id="MobiDB-lite"/>
    </source>
</evidence>
<dbReference type="EMBL" id="BAAABU010000019">
    <property type="protein sequence ID" value="GAA0251473.1"/>
    <property type="molecule type" value="Genomic_DNA"/>
</dbReference>
<evidence type="ECO:0000256" key="2">
    <source>
        <dbReference type="SAM" id="Phobius"/>
    </source>
</evidence>
<dbReference type="InterPro" id="IPR027417">
    <property type="entry name" value="P-loop_NTPase"/>
</dbReference>
<keyword evidence="2" id="KW-1133">Transmembrane helix</keyword>
<organism evidence="5 6">
    <name type="scientific">Saccharothrix mutabilis subsp. mutabilis</name>
    <dbReference type="NCBI Taxonomy" id="66855"/>
    <lineage>
        <taxon>Bacteria</taxon>
        <taxon>Bacillati</taxon>
        <taxon>Actinomycetota</taxon>
        <taxon>Actinomycetes</taxon>
        <taxon>Pseudonocardiales</taxon>
        <taxon>Pseudonocardiaceae</taxon>
        <taxon>Saccharothrix</taxon>
    </lineage>
</organism>
<feature type="transmembrane region" description="Helical" evidence="2">
    <location>
        <begin position="429"/>
        <end position="449"/>
    </location>
</feature>
<dbReference type="PROSITE" id="PS50837">
    <property type="entry name" value="NACHT"/>
    <property type="match status" value="1"/>
</dbReference>
<feature type="compositionally biased region" description="Low complexity" evidence="1">
    <location>
        <begin position="811"/>
        <end position="835"/>
    </location>
</feature>
<dbReference type="RefSeq" id="WP_343937286.1">
    <property type="nucleotide sequence ID" value="NZ_BAAABU010000019.1"/>
</dbReference>
<evidence type="ECO:0000313" key="6">
    <source>
        <dbReference type="Proteomes" id="UP001500416"/>
    </source>
</evidence>
<feature type="transmembrane region" description="Helical" evidence="2">
    <location>
        <begin position="469"/>
        <end position="491"/>
    </location>
</feature>
<feature type="signal peptide" evidence="3">
    <location>
        <begin position="1"/>
        <end position="22"/>
    </location>
</feature>
<dbReference type="Gene3D" id="3.40.50.300">
    <property type="entry name" value="P-loop containing nucleotide triphosphate hydrolases"/>
    <property type="match status" value="1"/>
</dbReference>
<feature type="compositionally biased region" description="Basic residues" evidence="1">
    <location>
        <begin position="772"/>
        <end position="792"/>
    </location>
</feature>
<proteinExistence type="predicted"/>
<feature type="domain" description="NACHT" evidence="4">
    <location>
        <begin position="135"/>
        <end position="223"/>
    </location>
</feature>
<feature type="compositionally biased region" description="Pro residues" evidence="1">
    <location>
        <begin position="854"/>
        <end position="865"/>
    </location>
</feature>
<feature type="transmembrane region" description="Helical" evidence="2">
    <location>
        <begin position="517"/>
        <end position="537"/>
    </location>
</feature>